<organism evidence="9 10">
    <name type="scientific">Fervidibacillus albus</name>
    <dbReference type="NCBI Taxonomy" id="2980026"/>
    <lineage>
        <taxon>Bacteria</taxon>
        <taxon>Bacillati</taxon>
        <taxon>Bacillota</taxon>
        <taxon>Bacilli</taxon>
        <taxon>Bacillales</taxon>
        <taxon>Bacillaceae</taxon>
        <taxon>Fervidibacillus</taxon>
    </lineage>
</organism>
<comment type="cofactor">
    <cofactor evidence="2 5 6">
        <name>pyridoxal 5'-phosphate</name>
        <dbReference type="ChEBI" id="CHEBI:597326"/>
    </cofactor>
</comment>
<protein>
    <recommendedName>
        <fullName evidence="5">Alanine racemase</fullName>
        <ecNumber evidence="5">5.1.1.1</ecNumber>
    </recommendedName>
</protein>
<evidence type="ECO:0000313" key="9">
    <source>
        <dbReference type="EMBL" id="WAA09246.1"/>
    </source>
</evidence>
<dbReference type="PRINTS" id="PR00992">
    <property type="entry name" value="ALARACEMASE"/>
</dbReference>
<evidence type="ECO:0000256" key="3">
    <source>
        <dbReference type="ARBA" id="ARBA00022898"/>
    </source>
</evidence>
<dbReference type="Gene3D" id="2.40.37.10">
    <property type="entry name" value="Lyase, Ornithine Decarboxylase, Chain A, domain 1"/>
    <property type="match status" value="1"/>
</dbReference>
<keyword evidence="10" id="KW-1185">Reference proteome</keyword>
<dbReference type="FunFam" id="3.20.20.10:FF:000002">
    <property type="entry name" value="Alanine racemase"/>
    <property type="match status" value="1"/>
</dbReference>
<dbReference type="PROSITE" id="PS00395">
    <property type="entry name" value="ALANINE_RACEMASE"/>
    <property type="match status" value="1"/>
</dbReference>
<dbReference type="InterPro" id="IPR009006">
    <property type="entry name" value="Ala_racemase/Decarboxylase_C"/>
</dbReference>
<dbReference type="KEGG" id="faf:OE104_11810"/>
<reference evidence="9" key="1">
    <citation type="submission" date="2022-09" db="EMBL/GenBank/DDBJ databases">
        <title>Complete Genomes of Fervidibacillus albus and Fervidibacillus halotolerans isolated from tidal flat sediments.</title>
        <authorList>
            <person name="Kwon K.K."/>
            <person name="Yang S.-H."/>
            <person name="Park M.J."/>
            <person name="Oh H.-M."/>
        </authorList>
    </citation>
    <scope>NUCLEOTIDE SEQUENCE</scope>
    <source>
        <strain evidence="9">MEBiC13591</strain>
    </source>
</reference>
<dbReference type="HAMAP" id="MF_01201">
    <property type="entry name" value="Ala_racemase"/>
    <property type="match status" value="1"/>
</dbReference>
<dbReference type="Pfam" id="PF00842">
    <property type="entry name" value="Ala_racemase_C"/>
    <property type="match status" value="1"/>
</dbReference>
<evidence type="ECO:0000256" key="5">
    <source>
        <dbReference type="HAMAP-Rule" id="MF_01201"/>
    </source>
</evidence>
<dbReference type="RefSeq" id="WP_275417028.1">
    <property type="nucleotide sequence ID" value="NZ_CP106878.1"/>
</dbReference>
<comment type="function">
    <text evidence="5">Catalyzes the interconversion of L-alanine and D-alanine. May also act on other amino acids.</text>
</comment>
<comment type="pathway">
    <text evidence="5">Amino-acid biosynthesis; D-alanine biosynthesis; D-alanine from L-alanine: step 1/1.</text>
</comment>
<keyword evidence="4 5" id="KW-0413">Isomerase</keyword>
<feature type="domain" description="Alanine racemase C-terminal" evidence="8">
    <location>
        <begin position="244"/>
        <end position="369"/>
    </location>
</feature>
<feature type="binding site" evidence="5 7">
    <location>
        <position position="136"/>
    </location>
    <ligand>
        <name>substrate</name>
    </ligand>
</feature>
<gene>
    <name evidence="9" type="primary">alr</name>
    <name evidence="9" type="ORF">OE104_11810</name>
</gene>
<dbReference type="PANTHER" id="PTHR30511">
    <property type="entry name" value="ALANINE RACEMASE"/>
    <property type="match status" value="1"/>
</dbReference>
<feature type="modified residue" description="N6-(pyridoxal phosphate)lysine" evidence="5 6">
    <location>
        <position position="40"/>
    </location>
</feature>
<feature type="active site" description="Proton acceptor; specific for D-alanine" evidence="5">
    <location>
        <position position="40"/>
    </location>
</feature>
<dbReference type="GO" id="GO:0008784">
    <property type="term" value="F:alanine racemase activity"/>
    <property type="evidence" value="ECO:0007669"/>
    <property type="project" value="UniProtKB-UniRule"/>
</dbReference>
<dbReference type="InterPro" id="IPR020622">
    <property type="entry name" value="Ala_racemase_pyridoxalP-BS"/>
</dbReference>
<dbReference type="GO" id="GO:0009252">
    <property type="term" value="P:peptidoglycan biosynthetic process"/>
    <property type="evidence" value="ECO:0007669"/>
    <property type="project" value="TreeGrafter"/>
</dbReference>
<dbReference type="AlphaFoldDB" id="A0A9E8LTH5"/>
<dbReference type="InterPro" id="IPR029066">
    <property type="entry name" value="PLP-binding_barrel"/>
</dbReference>
<dbReference type="NCBIfam" id="TIGR00492">
    <property type="entry name" value="alr"/>
    <property type="match status" value="1"/>
</dbReference>
<dbReference type="EMBL" id="CP106878">
    <property type="protein sequence ID" value="WAA09246.1"/>
    <property type="molecule type" value="Genomic_DNA"/>
</dbReference>
<evidence type="ECO:0000256" key="7">
    <source>
        <dbReference type="PIRSR" id="PIRSR600821-52"/>
    </source>
</evidence>
<dbReference type="InterPro" id="IPR001608">
    <property type="entry name" value="Ala_racemase_N"/>
</dbReference>
<dbReference type="EC" id="5.1.1.1" evidence="5"/>
<dbReference type="InterPro" id="IPR011079">
    <property type="entry name" value="Ala_racemase_C"/>
</dbReference>
<accession>A0A9E8LTH5</accession>
<comment type="catalytic activity">
    <reaction evidence="1 5">
        <text>L-alanine = D-alanine</text>
        <dbReference type="Rhea" id="RHEA:20249"/>
        <dbReference type="ChEBI" id="CHEBI:57416"/>
        <dbReference type="ChEBI" id="CHEBI:57972"/>
        <dbReference type="EC" id="5.1.1.1"/>
    </reaction>
</comment>
<dbReference type="SMART" id="SM01005">
    <property type="entry name" value="Ala_racemase_C"/>
    <property type="match status" value="1"/>
</dbReference>
<evidence type="ECO:0000313" key="10">
    <source>
        <dbReference type="Proteomes" id="UP001164718"/>
    </source>
</evidence>
<evidence type="ECO:0000259" key="8">
    <source>
        <dbReference type="SMART" id="SM01005"/>
    </source>
</evidence>
<sequence>MEGEFYRDTWAEINLDAISENIKNIRKYLPSETEIMAVVKADGYGHGALEVAKIALRSGASHLAVAILDEAIFLRKQGIEAPILVLGYCPPEYAPIAKTYDIALTVYQREWLKLADVQLKGGPLRVHVKCDTGMGRIGVREEKELSKLIEFIDRSPSFLLDGIFTHFAKADSKDSSYYEEQLKKFVQCLQSVDAKPKWIHAGNSAASLLYKDGLFNTVRIGIAMYGLSPSPEISEDLPISLQEAFSLHSKLIHVKKVEKGAKIGYGCTYTAEEEEWIGTIPIGYADGWIRALQGQTVLVDGKRVPIVGRICMDQCMVKLPKRYPVGTVVTLIGKQGSEYISVDEIATKLETINYEVVCLISDRVPRVYKMENQKIKRVNKILR</sequence>
<dbReference type="SUPFAM" id="SSF50621">
    <property type="entry name" value="Alanine racemase C-terminal domain-like"/>
    <property type="match status" value="1"/>
</dbReference>
<dbReference type="Gene3D" id="3.20.20.10">
    <property type="entry name" value="Alanine racemase"/>
    <property type="match status" value="1"/>
</dbReference>
<proteinExistence type="inferred from homology"/>
<keyword evidence="3 5" id="KW-0663">Pyridoxal phosphate</keyword>
<evidence type="ECO:0000256" key="1">
    <source>
        <dbReference type="ARBA" id="ARBA00000316"/>
    </source>
</evidence>
<dbReference type="InterPro" id="IPR000821">
    <property type="entry name" value="Ala_racemase"/>
</dbReference>
<dbReference type="GO" id="GO:0005829">
    <property type="term" value="C:cytosol"/>
    <property type="evidence" value="ECO:0007669"/>
    <property type="project" value="TreeGrafter"/>
</dbReference>
<dbReference type="CDD" id="cd00430">
    <property type="entry name" value="PLPDE_III_AR"/>
    <property type="match status" value="1"/>
</dbReference>
<dbReference type="Pfam" id="PF01168">
    <property type="entry name" value="Ala_racemase_N"/>
    <property type="match status" value="1"/>
</dbReference>
<evidence type="ECO:0000256" key="2">
    <source>
        <dbReference type="ARBA" id="ARBA00001933"/>
    </source>
</evidence>
<dbReference type="GO" id="GO:0030170">
    <property type="term" value="F:pyridoxal phosphate binding"/>
    <property type="evidence" value="ECO:0007669"/>
    <property type="project" value="UniProtKB-UniRule"/>
</dbReference>
<evidence type="ECO:0000256" key="4">
    <source>
        <dbReference type="ARBA" id="ARBA00023235"/>
    </source>
</evidence>
<dbReference type="Proteomes" id="UP001164718">
    <property type="component" value="Chromosome"/>
</dbReference>
<comment type="similarity">
    <text evidence="5">Belongs to the alanine racemase family.</text>
</comment>
<dbReference type="PANTHER" id="PTHR30511:SF0">
    <property type="entry name" value="ALANINE RACEMASE, CATABOLIC-RELATED"/>
    <property type="match status" value="1"/>
</dbReference>
<dbReference type="GO" id="GO:0030632">
    <property type="term" value="P:D-alanine biosynthetic process"/>
    <property type="evidence" value="ECO:0007669"/>
    <property type="project" value="UniProtKB-UniRule"/>
</dbReference>
<evidence type="ECO:0000256" key="6">
    <source>
        <dbReference type="PIRSR" id="PIRSR600821-50"/>
    </source>
</evidence>
<name>A0A9E8LTH5_9BACI</name>
<dbReference type="SUPFAM" id="SSF51419">
    <property type="entry name" value="PLP-binding barrel"/>
    <property type="match status" value="1"/>
</dbReference>
<feature type="active site" description="Proton acceptor; specific for L-alanine" evidence="5">
    <location>
        <position position="265"/>
    </location>
</feature>
<feature type="binding site" evidence="5 7">
    <location>
        <position position="312"/>
    </location>
    <ligand>
        <name>substrate</name>
    </ligand>
</feature>
<dbReference type="FunFam" id="2.40.37.10:FF:000006">
    <property type="entry name" value="Alanine racemase"/>
    <property type="match status" value="1"/>
</dbReference>